<organism evidence="2 3">
    <name type="scientific">Gimesia aquarii</name>
    <dbReference type="NCBI Taxonomy" id="2527964"/>
    <lineage>
        <taxon>Bacteria</taxon>
        <taxon>Pseudomonadati</taxon>
        <taxon>Planctomycetota</taxon>
        <taxon>Planctomycetia</taxon>
        <taxon>Planctomycetales</taxon>
        <taxon>Planctomycetaceae</taxon>
        <taxon>Gimesia</taxon>
    </lineage>
</organism>
<reference evidence="2 3" key="1">
    <citation type="submission" date="2019-03" db="EMBL/GenBank/DDBJ databases">
        <title>Deep-cultivation of Planctomycetes and their phenomic and genomic characterization uncovers novel biology.</title>
        <authorList>
            <person name="Wiegand S."/>
            <person name="Jogler M."/>
            <person name="Boedeker C."/>
            <person name="Pinto D."/>
            <person name="Vollmers J."/>
            <person name="Rivas-Marin E."/>
            <person name="Kohn T."/>
            <person name="Peeters S.H."/>
            <person name="Heuer A."/>
            <person name="Rast P."/>
            <person name="Oberbeckmann S."/>
            <person name="Bunk B."/>
            <person name="Jeske O."/>
            <person name="Meyerdierks A."/>
            <person name="Storesund J.E."/>
            <person name="Kallscheuer N."/>
            <person name="Luecker S."/>
            <person name="Lage O.M."/>
            <person name="Pohl T."/>
            <person name="Merkel B.J."/>
            <person name="Hornburger P."/>
            <person name="Mueller R.-W."/>
            <person name="Bruemmer F."/>
            <person name="Labrenz M."/>
            <person name="Spormann A.M."/>
            <person name="Op den Camp H."/>
            <person name="Overmann J."/>
            <person name="Amann R."/>
            <person name="Jetten M.S.M."/>
            <person name="Mascher T."/>
            <person name="Medema M.H."/>
            <person name="Devos D.P."/>
            <person name="Kaster A.-K."/>
            <person name="Ovreas L."/>
            <person name="Rohde M."/>
            <person name="Galperin M.Y."/>
            <person name="Jogler C."/>
        </authorList>
    </citation>
    <scope>NUCLEOTIDE SEQUENCE [LARGE SCALE GENOMIC DNA]</scope>
    <source>
        <strain evidence="2 3">V202</strain>
    </source>
</reference>
<dbReference type="SUPFAM" id="SSF160631">
    <property type="entry name" value="SMI1/KNR4-like"/>
    <property type="match status" value="1"/>
</dbReference>
<accession>A0A517X0K7</accession>
<gene>
    <name evidence="2" type="ORF">V202x_44640</name>
</gene>
<dbReference type="EMBL" id="CP037422">
    <property type="protein sequence ID" value="QDU11048.1"/>
    <property type="molecule type" value="Genomic_DNA"/>
</dbReference>
<dbReference type="InterPro" id="IPR037883">
    <property type="entry name" value="Knr4/Smi1-like_sf"/>
</dbReference>
<dbReference type="InterPro" id="IPR018958">
    <property type="entry name" value="Knr4/Smi1-like_dom"/>
</dbReference>
<name>A0A517X0K7_9PLAN</name>
<protein>
    <submittedName>
        <fullName evidence="2">SMI1 / KNR4 family protein</fullName>
    </submittedName>
</protein>
<feature type="domain" description="Knr4/Smi1-like" evidence="1">
    <location>
        <begin position="23"/>
        <end position="138"/>
    </location>
</feature>
<sequence length="275" mass="32128">MTISVQDILSPLDPYWDRIIRQPMSSEAVDDLEQQVGHPMPAPLRDYLMAVGLFQDLTNWNTSSIEVYDRPSQFINTYQYLCKILPPEKQDFFPFGDDGAGNVFCLPTAADVPCRIHFLDHETRKLSKRKDFGDWLQSVVVKVKRGIRRRIPNEHKVWSVQFSFNGISYDELTQLLASLGQFREIDSDWMNPETSDVGVKSANRQVELNEDRFKIGRLEYEKWDGPSFSFNMMEPIADGFEHSRIRKFDRSFKEKWPGYRLVDYGPLDSRELEKD</sequence>
<evidence type="ECO:0000313" key="2">
    <source>
        <dbReference type="EMBL" id="QDU11048.1"/>
    </source>
</evidence>
<dbReference type="SMART" id="SM00860">
    <property type="entry name" value="SMI1_KNR4"/>
    <property type="match status" value="1"/>
</dbReference>
<evidence type="ECO:0000259" key="1">
    <source>
        <dbReference type="SMART" id="SM00860"/>
    </source>
</evidence>
<dbReference type="RefSeq" id="WP_145178898.1">
    <property type="nucleotide sequence ID" value="NZ_CP037422.1"/>
</dbReference>
<dbReference type="Gene3D" id="3.40.1580.10">
    <property type="entry name" value="SMI1/KNR4-like"/>
    <property type="match status" value="1"/>
</dbReference>
<dbReference type="Pfam" id="PF09346">
    <property type="entry name" value="SMI1_KNR4"/>
    <property type="match status" value="1"/>
</dbReference>
<dbReference type="AlphaFoldDB" id="A0A517X0K7"/>
<evidence type="ECO:0000313" key="3">
    <source>
        <dbReference type="Proteomes" id="UP000318384"/>
    </source>
</evidence>
<proteinExistence type="predicted"/>
<dbReference type="Proteomes" id="UP000318384">
    <property type="component" value="Chromosome"/>
</dbReference>
<keyword evidence="3" id="KW-1185">Reference proteome</keyword>